<dbReference type="InterPro" id="IPR020843">
    <property type="entry name" value="ER"/>
</dbReference>
<dbReference type="InterPro" id="IPR047109">
    <property type="entry name" value="CAD-like"/>
</dbReference>
<organism evidence="7 8">
    <name type="scientific">Sphagnum troendelagicum</name>
    <dbReference type="NCBI Taxonomy" id="128251"/>
    <lineage>
        <taxon>Eukaryota</taxon>
        <taxon>Viridiplantae</taxon>
        <taxon>Streptophyta</taxon>
        <taxon>Embryophyta</taxon>
        <taxon>Bryophyta</taxon>
        <taxon>Sphagnophytina</taxon>
        <taxon>Sphagnopsida</taxon>
        <taxon>Sphagnales</taxon>
        <taxon>Sphagnaceae</taxon>
        <taxon>Sphagnum</taxon>
    </lineage>
</organism>
<keyword evidence="3 5" id="KW-0862">Zinc</keyword>
<dbReference type="PROSITE" id="PS00059">
    <property type="entry name" value="ADH_ZINC"/>
    <property type="match status" value="1"/>
</dbReference>
<protein>
    <recommendedName>
        <fullName evidence="6">Enoyl reductase (ER) domain-containing protein</fullName>
    </recommendedName>
</protein>
<dbReference type="Pfam" id="PF00107">
    <property type="entry name" value="ADH_zinc_N"/>
    <property type="match status" value="1"/>
</dbReference>
<evidence type="ECO:0000256" key="5">
    <source>
        <dbReference type="RuleBase" id="RU361277"/>
    </source>
</evidence>
<dbReference type="InterPro" id="IPR011032">
    <property type="entry name" value="GroES-like_sf"/>
</dbReference>
<comment type="similarity">
    <text evidence="5">Belongs to the zinc-containing alcohol dehydrogenase family.</text>
</comment>
<dbReference type="EMBL" id="OZ019903">
    <property type="protein sequence ID" value="CAK9196199.1"/>
    <property type="molecule type" value="Genomic_DNA"/>
</dbReference>
<dbReference type="Pfam" id="PF08240">
    <property type="entry name" value="ADH_N"/>
    <property type="match status" value="1"/>
</dbReference>
<dbReference type="InterPro" id="IPR013149">
    <property type="entry name" value="ADH-like_C"/>
</dbReference>
<dbReference type="SUPFAM" id="SSF51735">
    <property type="entry name" value="NAD(P)-binding Rossmann-fold domains"/>
    <property type="match status" value="1"/>
</dbReference>
<dbReference type="Gene3D" id="3.40.50.720">
    <property type="entry name" value="NAD(P)-binding Rossmann-like Domain"/>
    <property type="match status" value="1"/>
</dbReference>
<evidence type="ECO:0000256" key="1">
    <source>
        <dbReference type="ARBA" id="ARBA00001947"/>
    </source>
</evidence>
<keyword evidence="8" id="KW-1185">Reference proteome</keyword>
<evidence type="ECO:0000256" key="2">
    <source>
        <dbReference type="ARBA" id="ARBA00022723"/>
    </source>
</evidence>
<evidence type="ECO:0000313" key="8">
    <source>
        <dbReference type="Proteomes" id="UP001497512"/>
    </source>
</evidence>
<accession>A0ABP0TGP2</accession>
<evidence type="ECO:0000256" key="3">
    <source>
        <dbReference type="ARBA" id="ARBA00022833"/>
    </source>
</evidence>
<dbReference type="CDD" id="cd05283">
    <property type="entry name" value="CAD1"/>
    <property type="match status" value="1"/>
</dbReference>
<dbReference type="SUPFAM" id="SSF50129">
    <property type="entry name" value="GroES-like"/>
    <property type="match status" value="1"/>
</dbReference>
<dbReference type="InterPro" id="IPR036291">
    <property type="entry name" value="NAD(P)-bd_dom_sf"/>
</dbReference>
<gene>
    <name evidence="7" type="ORF">CSSPTR1EN2_LOCUS3354</name>
</gene>
<dbReference type="PANTHER" id="PTHR42683">
    <property type="entry name" value="ALDEHYDE REDUCTASE"/>
    <property type="match status" value="1"/>
</dbReference>
<dbReference type="Proteomes" id="UP001497512">
    <property type="component" value="Chromosome 11"/>
</dbReference>
<name>A0ABP0TGP2_9BRYO</name>
<comment type="cofactor">
    <cofactor evidence="1 5">
        <name>Zn(2+)</name>
        <dbReference type="ChEBI" id="CHEBI:29105"/>
    </cofactor>
</comment>
<keyword evidence="4" id="KW-0560">Oxidoreductase</keyword>
<evidence type="ECO:0000259" key="6">
    <source>
        <dbReference type="SMART" id="SM00829"/>
    </source>
</evidence>
<evidence type="ECO:0000256" key="4">
    <source>
        <dbReference type="ARBA" id="ARBA00023002"/>
    </source>
</evidence>
<dbReference type="InterPro" id="IPR002328">
    <property type="entry name" value="ADH_Zn_CS"/>
</dbReference>
<feature type="domain" description="Enoyl reductase (ER)" evidence="6">
    <location>
        <begin position="17"/>
        <end position="351"/>
    </location>
</feature>
<sequence length="362" mass="39284">MWGKLSAEYLMDCIGYGAHNDKGLLVPIEFKRRIAGPDDVTFRITHCGVCYAEVKWVFNKIGTTKYPIVPGHEVVGVVTAVGDNVKRFQVGDRVGVGPFCNSCQKCEYCNKNMENSCLKQPILTYDGIDVDGSVTKGGFSNAMVTHQRFCVKIPDTLASDVAAPLLCAGITVYSPMMRHHMNQAGKSLGVIGLGGLGHMALKFGQAFGLHVTVLSTSPAKEEEALRVLGADAFIVSKDEAAMKAAAGSLDFIVDTASGMHPLDPYLSLLKQEGIITIVSAPPEMKFTPAILFRGLKTISGSTIGGMKEVQEMLDFCAEKGVTPMIETIPINYANEALKRLQDKDVHYRFVIDIENSLKESIK</sequence>
<evidence type="ECO:0000313" key="7">
    <source>
        <dbReference type="EMBL" id="CAK9196199.1"/>
    </source>
</evidence>
<dbReference type="InterPro" id="IPR013154">
    <property type="entry name" value="ADH-like_N"/>
</dbReference>
<proteinExistence type="inferred from homology"/>
<dbReference type="SMART" id="SM00829">
    <property type="entry name" value="PKS_ER"/>
    <property type="match status" value="1"/>
</dbReference>
<dbReference type="Gene3D" id="3.90.180.10">
    <property type="entry name" value="Medium-chain alcohol dehydrogenases, catalytic domain"/>
    <property type="match status" value="1"/>
</dbReference>
<keyword evidence="2 5" id="KW-0479">Metal-binding</keyword>
<reference evidence="7" key="1">
    <citation type="submission" date="2024-02" db="EMBL/GenBank/DDBJ databases">
        <authorList>
            <consortium name="ELIXIR-Norway"/>
            <consortium name="Elixir Norway"/>
        </authorList>
    </citation>
    <scope>NUCLEOTIDE SEQUENCE</scope>
</reference>